<dbReference type="InterPro" id="IPR050330">
    <property type="entry name" value="Bact_OuterMem_StrucFunc"/>
</dbReference>
<dbReference type="PANTHER" id="PTHR30329:SF21">
    <property type="entry name" value="LIPOPROTEIN YIAD-RELATED"/>
    <property type="match status" value="1"/>
</dbReference>
<keyword evidence="3" id="KW-0966">Cell projection</keyword>
<dbReference type="InterPro" id="IPR006665">
    <property type="entry name" value="OmpA-like"/>
</dbReference>
<dbReference type="GO" id="GO:0016020">
    <property type="term" value="C:membrane"/>
    <property type="evidence" value="ECO:0007669"/>
    <property type="project" value="UniProtKB-UniRule"/>
</dbReference>
<dbReference type="CDD" id="cd07185">
    <property type="entry name" value="OmpA_C-like"/>
    <property type="match status" value="1"/>
</dbReference>
<sequence length="677" mass="75059">MNNTTHLKKGSRQAWSPNNLPIKSLLVASLTWLSVQTPLLAQQAQEVKYAKPSWFFGVAGGANFNFYRGSTNQLSASFTPPATFHDGDGVGLFIAPLLEYRPADSRWGVMLQAGYDSRKGAFDQVRTACDCPADLSTDLSYITVEPSVRFAPFKSNFYLYGGPRLAFNLDKSFTYELGINPAFPNQAATPAVSGEFSEIEETILSMQIGAGYDIPLSSDSNKTQFVLSPFVSFQPYFGQNPRATETWNITTIRAGVALKFGQGKNIQEATDMVQDREVSFSVNSPSNVPGENRMTEIFPLRNYVFFNEDSNEIPNRYVLLTKNQVKDFKEDQLEVFAPKNLSDRSKRQMTVYYNVLNILGDRMQKNPSATISLVGSSNKGNADGLAMAESVKTYLVNVFAINASRIATKGQEKPNIPSEQPGATLELVLLREGDRRVSIESNSPDLLMEFQSGTDAQLKPVQIVASQEAPMESYVTFNNKGAGEALSSWSLQMTDEQGKVQSFGPYMEDEVKISGKSILGSRPEGDYKVKMIGQTKSGKIIEKETPIHVVLWTPAKTMEGMRYSILYEFNKAVAITMYEKYLTDIVTPKIPVGAKVMIHGHTDIIGGEAYNLNLSASRANDVKMIIEKALAKSGRNDVQFEVNGFGEDENKSPFENKTPEERFYNRTVIIDIIPATR</sequence>
<feature type="domain" description="OmpA-like" evidence="2">
    <location>
        <begin position="554"/>
        <end position="676"/>
    </location>
</feature>
<name>A0A167YI81_9FLAO</name>
<dbReference type="PROSITE" id="PS51123">
    <property type="entry name" value="OMPA_2"/>
    <property type="match status" value="1"/>
</dbReference>
<dbReference type="Gene3D" id="3.30.1330.60">
    <property type="entry name" value="OmpA-like domain"/>
    <property type="match status" value="1"/>
</dbReference>
<dbReference type="STRING" id="249352.SAMN05444395_10653"/>
<keyword evidence="1" id="KW-0472">Membrane</keyword>
<dbReference type="Proteomes" id="UP000077164">
    <property type="component" value="Unassembled WGS sequence"/>
</dbReference>
<dbReference type="InterPro" id="IPR036737">
    <property type="entry name" value="OmpA-like_sf"/>
</dbReference>
<dbReference type="InterPro" id="IPR025665">
    <property type="entry name" value="Beta-barrel_OMP_2"/>
</dbReference>
<dbReference type="SUPFAM" id="SSF103088">
    <property type="entry name" value="OmpA-like"/>
    <property type="match status" value="1"/>
</dbReference>
<organism evidence="3 4">
    <name type="scientific">Flavobacterium fryxellicola</name>
    <dbReference type="NCBI Taxonomy" id="249352"/>
    <lineage>
        <taxon>Bacteria</taxon>
        <taxon>Pseudomonadati</taxon>
        <taxon>Bacteroidota</taxon>
        <taxon>Flavobacteriia</taxon>
        <taxon>Flavobacteriales</taxon>
        <taxon>Flavobacteriaceae</taxon>
        <taxon>Flavobacterium</taxon>
    </lineage>
</organism>
<evidence type="ECO:0000256" key="1">
    <source>
        <dbReference type="PROSITE-ProRule" id="PRU00473"/>
    </source>
</evidence>
<dbReference type="PANTHER" id="PTHR30329">
    <property type="entry name" value="STATOR ELEMENT OF FLAGELLAR MOTOR COMPLEX"/>
    <property type="match status" value="1"/>
</dbReference>
<dbReference type="AlphaFoldDB" id="A0A167YI81"/>
<gene>
    <name evidence="3" type="ORF">FBFR_03955</name>
</gene>
<accession>A0A167YI81</accession>
<keyword evidence="3" id="KW-0282">Flagellum</keyword>
<comment type="caution">
    <text evidence="3">The sequence shown here is derived from an EMBL/GenBank/DDBJ whole genome shotgun (WGS) entry which is preliminary data.</text>
</comment>
<dbReference type="Pfam" id="PF00691">
    <property type="entry name" value="OmpA"/>
    <property type="match status" value="1"/>
</dbReference>
<evidence type="ECO:0000313" key="3">
    <source>
        <dbReference type="EMBL" id="OAB29439.1"/>
    </source>
</evidence>
<reference evidence="3 4" key="1">
    <citation type="submission" date="2016-03" db="EMBL/GenBank/DDBJ databases">
        <title>Draft genome sequence of Flavobacterium fryxellicola DSM 16209.</title>
        <authorList>
            <person name="Shin S.-K."/>
            <person name="Yi H."/>
        </authorList>
    </citation>
    <scope>NUCLEOTIDE SEQUENCE [LARGE SCALE GENOMIC DNA]</scope>
    <source>
        <strain evidence="3 4">DSM 16209</strain>
    </source>
</reference>
<keyword evidence="4" id="KW-1185">Reference proteome</keyword>
<evidence type="ECO:0000313" key="4">
    <source>
        <dbReference type="Proteomes" id="UP000077164"/>
    </source>
</evidence>
<dbReference type="Pfam" id="PF13568">
    <property type="entry name" value="OMP_b-brl_2"/>
    <property type="match status" value="1"/>
</dbReference>
<keyword evidence="3" id="KW-0969">Cilium</keyword>
<protein>
    <submittedName>
        <fullName evidence="3">Flagellar motor protein MotB</fullName>
    </submittedName>
</protein>
<dbReference type="OrthoDB" id="9805566at2"/>
<dbReference type="EMBL" id="LVJE01000008">
    <property type="protein sequence ID" value="OAB29439.1"/>
    <property type="molecule type" value="Genomic_DNA"/>
</dbReference>
<proteinExistence type="predicted"/>
<dbReference type="RefSeq" id="WP_066077398.1">
    <property type="nucleotide sequence ID" value="NZ_FRDK01000006.1"/>
</dbReference>
<evidence type="ECO:0000259" key="2">
    <source>
        <dbReference type="PROSITE" id="PS51123"/>
    </source>
</evidence>